<dbReference type="InterPro" id="IPR001245">
    <property type="entry name" value="Ser-Thr/Tyr_kinase_cat_dom"/>
</dbReference>
<dbReference type="PROSITE" id="PS00107">
    <property type="entry name" value="PROTEIN_KINASE_ATP"/>
    <property type="match status" value="1"/>
</dbReference>
<keyword evidence="3" id="KW-0067">ATP-binding</keyword>
<dbReference type="PANTHER" id="PTHR24416:SF611">
    <property type="entry name" value="TYROSINE-PROTEIN KINASE TRANSMEMBRANE RECEPTOR ROR"/>
    <property type="match status" value="1"/>
</dbReference>
<dbReference type="GO" id="GO:0005886">
    <property type="term" value="C:plasma membrane"/>
    <property type="evidence" value="ECO:0007669"/>
    <property type="project" value="TreeGrafter"/>
</dbReference>
<evidence type="ECO:0000259" key="4">
    <source>
        <dbReference type="PROSITE" id="PS50011"/>
    </source>
</evidence>
<feature type="domain" description="Protein kinase" evidence="4">
    <location>
        <begin position="88"/>
        <end position="349"/>
    </location>
</feature>
<dbReference type="EMBL" id="ASPP01006170">
    <property type="protein sequence ID" value="ETO29225.1"/>
    <property type="molecule type" value="Genomic_DNA"/>
</dbReference>
<dbReference type="GO" id="GO:0005524">
    <property type="term" value="F:ATP binding"/>
    <property type="evidence" value="ECO:0007669"/>
    <property type="project" value="UniProtKB-UniRule"/>
</dbReference>
<organism evidence="5 6">
    <name type="scientific">Reticulomyxa filosa</name>
    <dbReference type="NCBI Taxonomy" id="46433"/>
    <lineage>
        <taxon>Eukaryota</taxon>
        <taxon>Sar</taxon>
        <taxon>Rhizaria</taxon>
        <taxon>Retaria</taxon>
        <taxon>Foraminifera</taxon>
        <taxon>Monothalamids</taxon>
        <taxon>Reticulomyxidae</taxon>
        <taxon>Reticulomyxa</taxon>
    </lineage>
</organism>
<dbReference type="InterPro" id="IPR008266">
    <property type="entry name" value="Tyr_kinase_AS"/>
</dbReference>
<dbReference type="Gene3D" id="3.30.200.20">
    <property type="entry name" value="Phosphorylase Kinase, domain 1"/>
    <property type="match status" value="1"/>
</dbReference>
<gene>
    <name evidence="5" type="ORF">RFI_07899</name>
</gene>
<dbReference type="InterPro" id="IPR020635">
    <property type="entry name" value="Tyr_kinase_cat_dom"/>
</dbReference>
<dbReference type="InterPro" id="IPR017441">
    <property type="entry name" value="Protein_kinase_ATP_BS"/>
</dbReference>
<evidence type="ECO:0000313" key="6">
    <source>
        <dbReference type="Proteomes" id="UP000023152"/>
    </source>
</evidence>
<dbReference type="GO" id="GO:0004714">
    <property type="term" value="F:transmembrane receptor protein tyrosine kinase activity"/>
    <property type="evidence" value="ECO:0007669"/>
    <property type="project" value="UniProtKB-EC"/>
</dbReference>
<dbReference type="Proteomes" id="UP000023152">
    <property type="component" value="Unassembled WGS sequence"/>
</dbReference>
<evidence type="ECO:0000256" key="3">
    <source>
        <dbReference type="PROSITE-ProRule" id="PRU10141"/>
    </source>
</evidence>
<dbReference type="OMA" id="IVIWECV"/>
<dbReference type="AlphaFoldDB" id="X6NSF5"/>
<reference evidence="5 6" key="1">
    <citation type="journal article" date="2013" name="Curr. Biol.">
        <title>The Genome of the Foraminiferan Reticulomyxa filosa.</title>
        <authorList>
            <person name="Glockner G."/>
            <person name="Hulsmann N."/>
            <person name="Schleicher M."/>
            <person name="Noegel A.A."/>
            <person name="Eichinger L."/>
            <person name="Gallinger C."/>
            <person name="Pawlowski J."/>
            <person name="Sierra R."/>
            <person name="Euteneuer U."/>
            <person name="Pillet L."/>
            <person name="Moustafa A."/>
            <person name="Platzer M."/>
            <person name="Groth M."/>
            <person name="Szafranski K."/>
            <person name="Schliwa M."/>
        </authorList>
    </citation>
    <scope>NUCLEOTIDE SEQUENCE [LARGE SCALE GENOMIC DNA]</scope>
</reference>
<evidence type="ECO:0000313" key="5">
    <source>
        <dbReference type="EMBL" id="ETO29225.1"/>
    </source>
</evidence>
<dbReference type="Gene3D" id="1.10.510.10">
    <property type="entry name" value="Transferase(Phosphotransferase) domain 1"/>
    <property type="match status" value="1"/>
</dbReference>
<accession>X6NSF5</accession>
<comment type="subcellular location">
    <subcellularLocation>
        <location evidence="1">Membrane</location>
        <topology evidence="1">Single-pass membrane protein</topology>
    </subcellularLocation>
</comment>
<dbReference type="PROSITE" id="PS50011">
    <property type="entry name" value="PROTEIN_KINASE_DOM"/>
    <property type="match status" value="1"/>
</dbReference>
<proteinExistence type="predicted"/>
<dbReference type="PIRSF" id="PIRSF000654">
    <property type="entry name" value="Integrin-linked_kinase"/>
    <property type="match status" value="1"/>
</dbReference>
<dbReference type="PRINTS" id="PR00109">
    <property type="entry name" value="TYRKINASE"/>
</dbReference>
<evidence type="ECO:0000256" key="2">
    <source>
        <dbReference type="ARBA" id="ARBA00051243"/>
    </source>
</evidence>
<dbReference type="SUPFAM" id="SSF56112">
    <property type="entry name" value="Protein kinase-like (PK-like)"/>
    <property type="match status" value="1"/>
</dbReference>
<dbReference type="SMART" id="SM00219">
    <property type="entry name" value="TyrKc"/>
    <property type="match status" value="1"/>
</dbReference>
<dbReference type="GO" id="GO:0007169">
    <property type="term" value="P:cell surface receptor protein tyrosine kinase signaling pathway"/>
    <property type="evidence" value="ECO:0007669"/>
    <property type="project" value="TreeGrafter"/>
</dbReference>
<dbReference type="InterPro" id="IPR050122">
    <property type="entry name" value="RTK"/>
</dbReference>
<feature type="binding site" evidence="3">
    <location>
        <position position="115"/>
    </location>
    <ligand>
        <name>ATP</name>
        <dbReference type="ChEBI" id="CHEBI:30616"/>
    </ligand>
</feature>
<dbReference type="InterPro" id="IPR000719">
    <property type="entry name" value="Prot_kinase_dom"/>
</dbReference>
<dbReference type="PROSITE" id="PS00109">
    <property type="entry name" value="PROTEIN_KINASE_TYR"/>
    <property type="match status" value="1"/>
</dbReference>
<name>X6NSF5_RETFI</name>
<dbReference type="OrthoDB" id="4062651at2759"/>
<keyword evidence="3" id="KW-0547">Nucleotide-binding</keyword>
<evidence type="ECO:0000256" key="1">
    <source>
        <dbReference type="ARBA" id="ARBA00004167"/>
    </source>
</evidence>
<comment type="caution">
    <text evidence="5">The sequence shown here is derived from an EMBL/GenBank/DDBJ whole genome shotgun (WGS) entry which is preliminary data.</text>
</comment>
<comment type="catalytic activity">
    <reaction evidence="2">
        <text>L-tyrosyl-[protein] + ATP = O-phospho-L-tyrosyl-[protein] + ADP + H(+)</text>
        <dbReference type="Rhea" id="RHEA:10596"/>
        <dbReference type="Rhea" id="RHEA-COMP:10136"/>
        <dbReference type="Rhea" id="RHEA-COMP:20101"/>
        <dbReference type="ChEBI" id="CHEBI:15378"/>
        <dbReference type="ChEBI" id="CHEBI:30616"/>
        <dbReference type="ChEBI" id="CHEBI:46858"/>
        <dbReference type="ChEBI" id="CHEBI:61978"/>
        <dbReference type="ChEBI" id="CHEBI:456216"/>
        <dbReference type="EC" id="2.7.10.1"/>
    </reaction>
</comment>
<keyword evidence="6" id="KW-1185">Reference proteome</keyword>
<dbReference type="Pfam" id="PF07714">
    <property type="entry name" value="PK_Tyr_Ser-Thr"/>
    <property type="match status" value="1"/>
</dbReference>
<sequence>MFSNGVNLPLSSYNNMNNFNNNNNMSSGGLYPGNSMNKMPFYYNDPKAMQMASALEDPHAQDSATPRRRIPADLSELTELIEINANELQFDVEIGRGAYGTVYKARWCGHEVACKKFAKEDVDTTKAMQFIKEMQISSKASNHPNIVRYYGFCQVPFCLVMEYMDGGSVQEYLRHDKPQSIQISPLQRIIIAKQAALGIKHLHDHKIVHRDIAARNLLMKDPRKGELHVVVSDFGMSQILNEEPYIATYTTVGPLKWMAPEALNEQKYSTKSDVYSFGITLWELLTGQEPYADVDPVNTAVEVLVSQKRPKMYETIPPKIQKLMKRCWDSDPNTRPDFAEIIQILTKFIDRAQKQQKRKQNDSDDDD</sequence>
<dbReference type="InterPro" id="IPR011009">
    <property type="entry name" value="Kinase-like_dom_sf"/>
</dbReference>
<protein>
    <submittedName>
        <fullName evidence="5">Kelch repeat-containing protein</fullName>
    </submittedName>
</protein>
<dbReference type="PANTHER" id="PTHR24416">
    <property type="entry name" value="TYROSINE-PROTEIN KINASE RECEPTOR"/>
    <property type="match status" value="1"/>
</dbReference>
<dbReference type="CDD" id="cd13999">
    <property type="entry name" value="STKc_MAP3K-like"/>
    <property type="match status" value="1"/>
</dbReference>
<dbReference type="GO" id="GO:0043235">
    <property type="term" value="C:receptor complex"/>
    <property type="evidence" value="ECO:0007669"/>
    <property type="project" value="TreeGrafter"/>
</dbReference>